<accession>A0AAN8QT52</accession>
<protein>
    <submittedName>
        <fullName evidence="2">Uncharacterized protein</fullName>
    </submittedName>
</protein>
<dbReference type="Proteomes" id="UP001356427">
    <property type="component" value="Unassembled WGS sequence"/>
</dbReference>
<keyword evidence="3" id="KW-1185">Reference proteome</keyword>
<evidence type="ECO:0000256" key="1">
    <source>
        <dbReference type="SAM" id="MobiDB-lite"/>
    </source>
</evidence>
<dbReference type="EMBL" id="JAGTTL010000012">
    <property type="protein sequence ID" value="KAK6315455.1"/>
    <property type="molecule type" value="Genomic_DNA"/>
</dbReference>
<feature type="region of interest" description="Disordered" evidence="1">
    <location>
        <begin position="88"/>
        <end position="110"/>
    </location>
</feature>
<name>A0AAN8QT52_9TELE</name>
<evidence type="ECO:0000313" key="2">
    <source>
        <dbReference type="EMBL" id="KAK6315455.1"/>
    </source>
</evidence>
<reference evidence="2 3" key="1">
    <citation type="submission" date="2021-04" db="EMBL/GenBank/DDBJ databases">
        <authorList>
            <person name="De Guttry C."/>
            <person name="Zahm M."/>
            <person name="Klopp C."/>
            <person name="Cabau C."/>
            <person name="Louis A."/>
            <person name="Berthelot C."/>
            <person name="Parey E."/>
            <person name="Roest Crollius H."/>
            <person name="Montfort J."/>
            <person name="Robinson-Rechavi M."/>
            <person name="Bucao C."/>
            <person name="Bouchez O."/>
            <person name="Gislard M."/>
            <person name="Lluch J."/>
            <person name="Milhes M."/>
            <person name="Lampietro C."/>
            <person name="Lopez Roques C."/>
            <person name="Donnadieu C."/>
            <person name="Braasch I."/>
            <person name="Desvignes T."/>
            <person name="Postlethwait J."/>
            <person name="Bobe J."/>
            <person name="Wedekind C."/>
            <person name="Guiguen Y."/>
        </authorList>
    </citation>
    <scope>NUCLEOTIDE SEQUENCE [LARGE SCALE GENOMIC DNA]</scope>
    <source>
        <strain evidence="2">Cs_M1</strain>
        <tissue evidence="2">Blood</tissue>
    </source>
</reference>
<evidence type="ECO:0000313" key="3">
    <source>
        <dbReference type="Proteomes" id="UP001356427"/>
    </source>
</evidence>
<feature type="region of interest" description="Disordered" evidence="1">
    <location>
        <begin position="1"/>
        <end position="22"/>
    </location>
</feature>
<proteinExistence type="predicted"/>
<comment type="caution">
    <text evidence="2">The sequence shown here is derived from an EMBL/GenBank/DDBJ whole genome shotgun (WGS) entry which is preliminary data.</text>
</comment>
<dbReference type="AlphaFoldDB" id="A0AAN8QT52"/>
<sequence length="110" mass="11988">MRKVDSAGEVPPPLISNEDTQRNVPGIVRSSLPFFLGKYCKPTRWWLTFSPGRASQHGGLAQTDAEQVFSAAGPQPRHGVVLAADWMTGSSGRADTRPPAQRPNPLTDHR</sequence>
<organism evidence="2 3">
    <name type="scientific">Coregonus suidteri</name>
    <dbReference type="NCBI Taxonomy" id="861788"/>
    <lineage>
        <taxon>Eukaryota</taxon>
        <taxon>Metazoa</taxon>
        <taxon>Chordata</taxon>
        <taxon>Craniata</taxon>
        <taxon>Vertebrata</taxon>
        <taxon>Euteleostomi</taxon>
        <taxon>Actinopterygii</taxon>
        <taxon>Neopterygii</taxon>
        <taxon>Teleostei</taxon>
        <taxon>Protacanthopterygii</taxon>
        <taxon>Salmoniformes</taxon>
        <taxon>Salmonidae</taxon>
        <taxon>Coregoninae</taxon>
        <taxon>Coregonus</taxon>
    </lineage>
</organism>
<gene>
    <name evidence="2" type="ORF">J4Q44_G00149840</name>
</gene>